<feature type="region of interest" description="Disordered" evidence="1">
    <location>
        <begin position="41"/>
        <end position="60"/>
    </location>
</feature>
<name>A0A1B5L563_USTVR</name>
<accession>A0A1B5L563</accession>
<comment type="caution">
    <text evidence="2">The sequence shown here is derived from an EMBL/GenBank/DDBJ whole genome shotgun (WGS) entry which is preliminary data.</text>
</comment>
<evidence type="ECO:0000256" key="1">
    <source>
        <dbReference type="SAM" id="MobiDB-lite"/>
    </source>
</evidence>
<sequence length="98" mass="10524">MGERKALTLMPSSIGKEPPLSLAARETGMLARRWAEAIDPWAPDTARTGNRPKPGVANQGDALNREAMSGCLVMSALEVTGKAARQLALVKSIPWQQK</sequence>
<dbReference type="EMBL" id="BBTG02000009">
    <property type="protein sequence ID" value="GAO18278.1"/>
    <property type="molecule type" value="Genomic_DNA"/>
</dbReference>
<evidence type="ECO:0000313" key="2">
    <source>
        <dbReference type="EMBL" id="GAO18278.1"/>
    </source>
</evidence>
<reference evidence="3" key="1">
    <citation type="journal article" date="2016" name="Genome Announc.">
        <title>Genome sequence of Ustilaginoidea virens IPU010, a rice pathogenic fungus causing false smut.</title>
        <authorList>
            <person name="Kumagai T."/>
            <person name="Ishii T."/>
            <person name="Terai G."/>
            <person name="Umemura M."/>
            <person name="Machida M."/>
            <person name="Asai K."/>
        </authorList>
    </citation>
    <scope>NUCLEOTIDE SEQUENCE [LARGE SCALE GENOMIC DNA]</scope>
    <source>
        <strain evidence="3">IPU010</strain>
    </source>
</reference>
<dbReference type="AlphaFoldDB" id="A0A1B5L563"/>
<gene>
    <name evidence="2" type="ORF">UVI_02023130</name>
</gene>
<dbReference type="Proteomes" id="UP000054053">
    <property type="component" value="Unassembled WGS sequence"/>
</dbReference>
<proteinExistence type="predicted"/>
<evidence type="ECO:0000313" key="3">
    <source>
        <dbReference type="Proteomes" id="UP000054053"/>
    </source>
</evidence>
<protein>
    <submittedName>
        <fullName evidence="2">Uncharacterized protein</fullName>
    </submittedName>
</protein>
<organism evidence="2 3">
    <name type="scientific">Ustilaginoidea virens</name>
    <name type="common">Rice false smut fungus</name>
    <name type="synonym">Villosiclava virens</name>
    <dbReference type="NCBI Taxonomy" id="1159556"/>
    <lineage>
        <taxon>Eukaryota</taxon>
        <taxon>Fungi</taxon>
        <taxon>Dikarya</taxon>
        <taxon>Ascomycota</taxon>
        <taxon>Pezizomycotina</taxon>
        <taxon>Sordariomycetes</taxon>
        <taxon>Hypocreomycetidae</taxon>
        <taxon>Hypocreales</taxon>
        <taxon>Clavicipitaceae</taxon>
        <taxon>Ustilaginoidea</taxon>
    </lineage>
</organism>